<evidence type="ECO:0000313" key="2">
    <source>
        <dbReference type="Proteomes" id="UP000276133"/>
    </source>
</evidence>
<protein>
    <submittedName>
        <fullName evidence="1">Uncharacterized protein</fullName>
    </submittedName>
</protein>
<gene>
    <name evidence="1" type="ORF">BpHYR1_023344</name>
</gene>
<dbReference type="AlphaFoldDB" id="A0A3M7PY32"/>
<accession>A0A3M7PY32</accession>
<organism evidence="1 2">
    <name type="scientific">Brachionus plicatilis</name>
    <name type="common">Marine rotifer</name>
    <name type="synonym">Brachionus muelleri</name>
    <dbReference type="NCBI Taxonomy" id="10195"/>
    <lineage>
        <taxon>Eukaryota</taxon>
        <taxon>Metazoa</taxon>
        <taxon>Spiralia</taxon>
        <taxon>Gnathifera</taxon>
        <taxon>Rotifera</taxon>
        <taxon>Eurotatoria</taxon>
        <taxon>Monogononta</taxon>
        <taxon>Pseudotrocha</taxon>
        <taxon>Ploima</taxon>
        <taxon>Brachionidae</taxon>
        <taxon>Brachionus</taxon>
    </lineage>
</organism>
<dbReference type="EMBL" id="REGN01008298">
    <property type="protein sequence ID" value="RNA03923.1"/>
    <property type="molecule type" value="Genomic_DNA"/>
</dbReference>
<evidence type="ECO:0000313" key="1">
    <source>
        <dbReference type="EMBL" id="RNA03923.1"/>
    </source>
</evidence>
<comment type="caution">
    <text evidence="1">The sequence shown here is derived from an EMBL/GenBank/DDBJ whole genome shotgun (WGS) entry which is preliminary data.</text>
</comment>
<reference evidence="1 2" key="1">
    <citation type="journal article" date="2018" name="Sci. Rep.">
        <title>Genomic signatures of local adaptation to the degree of environmental predictability in rotifers.</title>
        <authorList>
            <person name="Franch-Gras L."/>
            <person name="Hahn C."/>
            <person name="Garcia-Roger E.M."/>
            <person name="Carmona M.J."/>
            <person name="Serra M."/>
            <person name="Gomez A."/>
        </authorList>
    </citation>
    <scope>NUCLEOTIDE SEQUENCE [LARGE SCALE GENOMIC DNA]</scope>
    <source>
        <strain evidence="1">HYR1</strain>
    </source>
</reference>
<keyword evidence="2" id="KW-1185">Reference proteome</keyword>
<dbReference type="Proteomes" id="UP000276133">
    <property type="component" value="Unassembled WGS sequence"/>
</dbReference>
<sequence length="128" mass="14851">MERQNIHLAVNLTLWNGKISYLPLVFPSRTLPTDFTAKKVKQSMLHHNAKGSIYFDIKKKIDFKSCNDLTFQNYGISVVEFFKLSNCEERVVVTSFLSNVSVRIENRKGENSKNLFCRKLILVYILMS</sequence>
<name>A0A3M7PY32_BRAPC</name>
<proteinExistence type="predicted"/>